<evidence type="ECO:0000313" key="1">
    <source>
        <dbReference type="EMBL" id="CAH6718998.1"/>
    </source>
</evidence>
<dbReference type="Proteomes" id="UP001152531">
    <property type="component" value="Unassembled WGS sequence"/>
</dbReference>
<accession>A0ACA9Y218</accession>
<comment type="caution">
    <text evidence="1">The sequence shown here is derived from an EMBL/GenBank/DDBJ whole genome shotgun (WGS) entry which is preliminary data.</text>
</comment>
<keyword evidence="2" id="KW-1185">Reference proteome</keyword>
<proteinExistence type="predicted"/>
<gene>
    <name evidence="1" type="ORF">CLIB1444_01S19196</name>
</gene>
<sequence>MKTELEKHLLTRSYDDQERIEELLETRYSLTGSQRPTLVLLPTGHDETPKTKSLLHRDDTIDDEQFNKRKINTRLEVREFLKSTINSQKKVIKKVQEHKRSKNPGDSAGKPFNVVKVLNHYKIPLFEDFMPMRSLWEKYAQNLVFPDVKSPESKIPAKQAMLSKLASAEYTGCFMRVLESRNKNFVGVEGIVAYDTQYSFILCLPRDEDPDAPPSKQVGGLRIIPKRYTLFSFDIPLPNTTESKEHTYVSFTLIGSRIEYRSVDRSTKKFKNHNVDDIL</sequence>
<organism evidence="1 2">
    <name type="scientific">[Candida] jaroonii</name>
    <dbReference type="NCBI Taxonomy" id="467808"/>
    <lineage>
        <taxon>Eukaryota</taxon>
        <taxon>Fungi</taxon>
        <taxon>Dikarya</taxon>
        <taxon>Ascomycota</taxon>
        <taxon>Saccharomycotina</taxon>
        <taxon>Pichiomycetes</taxon>
        <taxon>Debaryomycetaceae</taxon>
        <taxon>Yamadazyma</taxon>
    </lineage>
</organism>
<dbReference type="EMBL" id="CALSDN010000001">
    <property type="protein sequence ID" value="CAH6718998.1"/>
    <property type="molecule type" value="Genomic_DNA"/>
</dbReference>
<evidence type="ECO:0000313" key="2">
    <source>
        <dbReference type="Proteomes" id="UP001152531"/>
    </source>
</evidence>
<reference evidence="1" key="1">
    <citation type="submission" date="2022-06" db="EMBL/GenBank/DDBJ databases">
        <authorList>
            <person name="Legras J.-L."/>
            <person name="Devillers H."/>
            <person name="Grondin C."/>
        </authorList>
    </citation>
    <scope>NUCLEOTIDE SEQUENCE</scope>
    <source>
        <strain evidence="1">CLIB 1444</strain>
    </source>
</reference>
<name>A0ACA9Y218_9ASCO</name>
<protein>
    <submittedName>
        <fullName evidence="1">RNases MRP/P 32.9 kDa subunit</fullName>
    </submittedName>
</protein>